<dbReference type="CDD" id="cd06339">
    <property type="entry name" value="PBP1_YraM_LppC_lipoprotein-like"/>
    <property type="match status" value="1"/>
</dbReference>
<keyword evidence="1" id="KW-0472">Membrane</keyword>
<protein>
    <submittedName>
        <fullName evidence="2">Penicillin-binding protein activator LpoA</fullName>
    </submittedName>
</protein>
<dbReference type="SUPFAM" id="SSF53822">
    <property type="entry name" value="Periplasmic binding protein-like I"/>
    <property type="match status" value="1"/>
</dbReference>
<gene>
    <name evidence="2" type="primary">lpoA</name>
    <name evidence="2" type="ORF">SIN8267_03294</name>
</gene>
<evidence type="ECO:0000313" key="3">
    <source>
        <dbReference type="Proteomes" id="UP000838100"/>
    </source>
</evidence>
<keyword evidence="3" id="KW-1185">Reference proteome</keyword>
<dbReference type="Gene3D" id="1.25.40.650">
    <property type="match status" value="1"/>
</dbReference>
<dbReference type="PANTHER" id="PTHR38038:SF1">
    <property type="entry name" value="PENICILLIN-BINDING PROTEIN ACTIVATOR LPOA"/>
    <property type="match status" value="1"/>
</dbReference>
<dbReference type="PANTHER" id="PTHR38038">
    <property type="entry name" value="PENICILLIN-BINDING PROTEIN ACTIVATOR LPOA"/>
    <property type="match status" value="1"/>
</dbReference>
<proteinExistence type="predicted"/>
<dbReference type="Gene3D" id="3.40.50.2300">
    <property type="match status" value="2"/>
</dbReference>
<evidence type="ECO:0000256" key="1">
    <source>
        <dbReference type="ARBA" id="ARBA00023136"/>
    </source>
</evidence>
<name>A0ABM9AIU8_9GAMM</name>
<comment type="caution">
    <text evidence="2">The sequence shown here is derived from an EMBL/GenBank/DDBJ whole genome shotgun (WGS) entry which is preliminary data.</text>
</comment>
<dbReference type="InterPro" id="IPR007443">
    <property type="entry name" value="LpoA"/>
</dbReference>
<organism evidence="2 3">
    <name type="scientific">Sinobacterium norvegicum</name>
    <dbReference type="NCBI Taxonomy" id="1641715"/>
    <lineage>
        <taxon>Bacteria</taxon>
        <taxon>Pseudomonadati</taxon>
        <taxon>Pseudomonadota</taxon>
        <taxon>Gammaproteobacteria</taxon>
        <taxon>Cellvibrionales</taxon>
        <taxon>Spongiibacteraceae</taxon>
        <taxon>Sinobacterium</taxon>
    </lineage>
</organism>
<dbReference type="RefSeq" id="WP_237445839.1">
    <property type="nucleotide sequence ID" value="NZ_CAKLPX010000005.1"/>
</dbReference>
<accession>A0ABM9AIU8</accession>
<dbReference type="InterPro" id="IPR028082">
    <property type="entry name" value="Peripla_BP_I"/>
</dbReference>
<dbReference type="Proteomes" id="UP000838100">
    <property type="component" value="Unassembled WGS sequence"/>
</dbReference>
<dbReference type="EMBL" id="CAKLPX010000005">
    <property type="protein sequence ID" value="CAH0993154.1"/>
    <property type="molecule type" value="Genomic_DNA"/>
</dbReference>
<dbReference type="Pfam" id="PF04348">
    <property type="entry name" value="LppC"/>
    <property type="match status" value="1"/>
</dbReference>
<reference evidence="2" key="1">
    <citation type="submission" date="2021-12" db="EMBL/GenBank/DDBJ databases">
        <authorList>
            <person name="Rodrigo-Torres L."/>
            <person name="Arahal R. D."/>
            <person name="Lucena T."/>
        </authorList>
    </citation>
    <scope>NUCLEOTIDE SEQUENCE</scope>
    <source>
        <strain evidence="2">CECT 8267</strain>
    </source>
</reference>
<sequence length="608" mass="66780">MTTNYSRFLRYSVICFILAGCSSQPGDTADNQLISNQLEQLLADSRSSDPLIAVPASLSAAELLAAEQPNTARQLLSGISVANLSNPLKSRYMLVDNQLLFNDGDYDAVIENLSQQTDSSLLQAADSKTRLAILELLANSYALQGDHLASANVRISLSKEFVDAEERQLNNDAIWRALTQIPNDELPGATSDSSELSGWVALTQIAQSTSGDISEQVLLLNQWRNTWGEHPAANNLPGGLGMLEEIERNRPKHIALLLPLSGKLAKAGESLRDGFLAAHYQSQQAIRNEFKAVVRVYDSSQSDIDIQALYNQAVNNGAELVIGPLQKSTVNNLAESENLTTPVLALNYSSNQPVSDNFYQLSISTHDEIALITEQAKLGGAERVLLTYPETSWGQRIADEYSQVWSALDGEIVATAPYTDERSMSPSLKNSLNINISEQRARTIARIVSDSFEADARRRQDIDAVFVVAQSQQARSIRPLLAFYYAQDLPVYASSHIYSGRINPSADKDLNTIYFSELPWMLTSSPLNQAVRDYIGKGGNYSKSLYALGIDAYATSSRLPQLKGQSSSRIYGSTGTLKMDEHNKITRRPAWATFKNGRAVPLPTIDKH</sequence>
<dbReference type="PROSITE" id="PS51257">
    <property type="entry name" value="PROKAR_LIPOPROTEIN"/>
    <property type="match status" value="1"/>
</dbReference>
<evidence type="ECO:0000313" key="2">
    <source>
        <dbReference type="EMBL" id="CAH0993154.1"/>
    </source>
</evidence>